<evidence type="ECO:0000313" key="2">
    <source>
        <dbReference type="Proteomes" id="UP000807769"/>
    </source>
</evidence>
<dbReference type="OrthoDB" id="10538477at2759"/>
<reference evidence="1" key="1">
    <citation type="journal article" date="2020" name="New Phytol.">
        <title>Comparative genomics reveals dynamic genome evolution in host specialist ectomycorrhizal fungi.</title>
        <authorList>
            <person name="Lofgren L.A."/>
            <person name="Nguyen N.H."/>
            <person name="Vilgalys R."/>
            <person name="Ruytinx J."/>
            <person name="Liao H.L."/>
            <person name="Branco S."/>
            <person name="Kuo A."/>
            <person name="LaButti K."/>
            <person name="Lipzen A."/>
            <person name="Andreopoulos W."/>
            <person name="Pangilinan J."/>
            <person name="Riley R."/>
            <person name="Hundley H."/>
            <person name="Na H."/>
            <person name="Barry K."/>
            <person name="Grigoriev I.V."/>
            <person name="Stajich J.E."/>
            <person name="Kennedy P.G."/>
        </authorList>
    </citation>
    <scope>NUCLEOTIDE SEQUENCE</scope>
    <source>
        <strain evidence="1">MN1</strain>
    </source>
</reference>
<dbReference type="EMBL" id="JABBWG010000006">
    <property type="protein sequence ID" value="KAG1822077.1"/>
    <property type="molecule type" value="Genomic_DNA"/>
</dbReference>
<gene>
    <name evidence="1" type="ORF">BJ212DRAFT_1297316</name>
</gene>
<proteinExistence type="predicted"/>
<evidence type="ECO:0000313" key="1">
    <source>
        <dbReference type="EMBL" id="KAG1822077.1"/>
    </source>
</evidence>
<organism evidence="1 2">
    <name type="scientific">Suillus subaureus</name>
    <dbReference type="NCBI Taxonomy" id="48587"/>
    <lineage>
        <taxon>Eukaryota</taxon>
        <taxon>Fungi</taxon>
        <taxon>Dikarya</taxon>
        <taxon>Basidiomycota</taxon>
        <taxon>Agaricomycotina</taxon>
        <taxon>Agaricomycetes</taxon>
        <taxon>Agaricomycetidae</taxon>
        <taxon>Boletales</taxon>
        <taxon>Suillineae</taxon>
        <taxon>Suillaceae</taxon>
        <taxon>Suillus</taxon>
    </lineage>
</organism>
<keyword evidence="2" id="KW-1185">Reference proteome</keyword>
<accession>A0A9P7EIU7</accession>
<dbReference type="AlphaFoldDB" id="A0A9P7EIU7"/>
<name>A0A9P7EIU7_9AGAM</name>
<dbReference type="RefSeq" id="XP_041196817.1">
    <property type="nucleotide sequence ID" value="XM_041332570.1"/>
</dbReference>
<sequence length="174" mass="19300">MTGNINVHAFYVEGATAASYRIGDSIANISQLRASLQCHAALKFDRELLQPPEIHPDPNSVLLTTNIHGTAMLEDNLMTLETTMTQTLDLEGLLLEEKKIRMEEKEHSGNEMIAMLTRIKEIEDEHIAATGWVSGVDTNLMDHILLCHLLDLMQAKLATMSGLPKCKNILHCPA</sequence>
<dbReference type="Proteomes" id="UP000807769">
    <property type="component" value="Unassembled WGS sequence"/>
</dbReference>
<comment type="caution">
    <text evidence="1">The sequence shown here is derived from an EMBL/GenBank/DDBJ whole genome shotgun (WGS) entry which is preliminary data.</text>
</comment>
<dbReference type="GeneID" id="64626587"/>
<protein>
    <submittedName>
        <fullName evidence="1">Uncharacterized protein</fullName>
    </submittedName>
</protein>